<sequence>MSPSHTLLSIIASAVSKLDIHPRRVWNGKLPIAYLPSEILILIFLCAQDAALPRQKGHTALALSWVSHHWRVVALSSQDLWGTIDFRNPEWARASLSRSGVSPLSIFLKETREELTPTLTLILTEHFRVKTLRLEAQLPGFQRIPLDELWSQPTPHMTDLLLDNFIIPDGHLISTAPALRHLELRACVFDVSGLHGFNLVKLSL</sequence>
<evidence type="ECO:0000313" key="2">
    <source>
        <dbReference type="Proteomes" id="UP000308600"/>
    </source>
</evidence>
<proteinExistence type="predicted"/>
<reference evidence="1 2" key="1">
    <citation type="journal article" date="2019" name="Nat. Ecol. Evol.">
        <title>Megaphylogeny resolves global patterns of mushroom evolution.</title>
        <authorList>
            <person name="Varga T."/>
            <person name="Krizsan K."/>
            <person name="Foldi C."/>
            <person name="Dima B."/>
            <person name="Sanchez-Garcia M."/>
            <person name="Sanchez-Ramirez S."/>
            <person name="Szollosi G.J."/>
            <person name="Szarkandi J.G."/>
            <person name="Papp V."/>
            <person name="Albert L."/>
            <person name="Andreopoulos W."/>
            <person name="Angelini C."/>
            <person name="Antonin V."/>
            <person name="Barry K.W."/>
            <person name="Bougher N.L."/>
            <person name="Buchanan P."/>
            <person name="Buyck B."/>
            <person name="Bense V."/>
            <person name="Catcheside P."/>
            <person name="Chovatia M."/>
            <person name="Cooper J."/>
            <person name="Damon W."/>
            <person name="Desjardin D."/>
            <person name="Finy P."/>
            <person name="Geml J."/>
            <person name="Haridas S."/>
            <person name="Hughes K."/>
            <person name="Justo A."/>
            <person name="Karasinski D."/>
            <person name="Kautmanova I."/>
            <person name="Kiss B."/>
            <person name="Kocsube S."/>
            <person name="Kotiranta H."/>
            <person name="LaButti K.M."/>
            <person name="Lechner B.E."/>
            <person name="Liimatainen K."/>
            <person name="Lipzen A."/>
            <person name="Lukacs Z."/>
            <person name="Mihaltcheva S."/>
            <person name="Morgado L.N."/>
            <person name="Niskanen T."/>
            <person name="Noordeloos M.E."/>
            <person name="Ohm R.A."/>
            <person name="Ortiz-Santana B."/>
            <person name="Ovrebo C."/>
            <person name="Racz N."/>
            <person name="Riley R."/>
            <person name="Savchenko A."/>
            <person name="Shiryaev A."/>
            <person name="Soop K."/>
            <person name="Spirin V."/>
            <person name="Szebenyi C."/>
            <person name="Tomsovsky M."/>
            <person name="Tulloss R.E."/>
            <person name="Uehling J."/>
            <person name="Grigoriev I.V."/>
            <person name="Vagvolgyi C."/>
            <person name="Papp T."/>
            <person name="Martin F.M."/>
            <person name="Miettinen O."/>
            <person name="Hibbett D.S."/>
            <person name="Nagy L.G."/>
        </authorList>
    </citation>
    <scope>NUCLEOTIDE SEQUENCE [LARGE SCALE GENOMIC DNA]</scope>
    <source>
        <strain evidence="1 2">NL-1719</strain>
    </source>
</reference>
<protein>
    <submittedName>
        <fullName evidence="1">Uncharacterized protein</fullName>
    </submittedName>
</protein>
<keyword evidence="2" id="KW-1185">Reference proteome</keyword>
<accession>A0ACD3BD88</accession>
<organism evidence="1 2">
    <name type="scientific">Pluteus cervinus</name>
    <dbReference type="NCBI Taxonomy" id="181527"/>
    <lineage>
        <taxon>Eukaryota</taxon>
        <taxon>Fungi</taxon>
        <taxon>Dikarya</taxon>
        <taxon>Basidiomycota</taxon>
        <taxon>Agaricomycotina</taxon>
        <taxon>Agaricomycetes</taxon>
        <taxon>Agaricomycetidae</taxon>
        <taxon>Agaricales</taxon>
        <taxon>Pluteineae</taxon>
        <taxon>Pluteaceae</taxon>
        <taxon>Pluteus</taxon>
    </lineage>
</organism>
<evidence type="ECO:0000313" key="1">
    <source>
        <dbReference type="EMBL" id="TFK75599.1"/>
    </source>
</evidence>
<name>A0ACD3BD88_9AGAR</name>
<gene>
    <name evidence="1" type="ORF">BDN72DRAFT_446427</name>
</gene>
<dbReference type="EMBL" id="ML208262">
    <property type="protein sequence ID" value="TFK75599.1"/>
    <property type="molecule type" value="Genomic_DNA"/>
</dbReference>
<dbReference type="Proteomes" id="UP000308600">
    <property type="component" value="Unassembled WGS sequence"/>
</dbReference>